<evidence type="ECO:0000256" key="2">
    <source>
        <dbReference type="ARBA" id="ARBA00022723"/>
    </source>
</evidence>
<evidence type="ECO:0000256" key="1">
    <source>
        <dbReference type="ARBA" id="ARBA00006576"/>
    </source>
</evidence>
<evidence type="ECO:0000259" key="5">
    <source>
        <dbReference type="PROSITE" id="PS51747"/>
    </source>
</evidence>
<dbReference type="Proteomes" id="UP001200470">
    <property type="component" value="Unassembled WGS sequence"/>
</dbReference>
<dbReference type="InterPro" id="IPR016193">
    <property type="entry name" value="Cytidine_deaminase-like"/>
</dbReference>
<evidence type="ECO:0000313" key="6">
    <source>
        <dbReference type="EMBL" id="MCF2563631.1"/>
    </source>
</evidence>
<dbReference type="InterPro" id="IPR002125">
    <property type="entry name" value="CMP_dCMP_dom"/>
</dbReference>
<evidence type="ECO:0000256" key="3">
    <source>
        <dbReference type="ARBA" id="ARBA00022801"/>
    </source>
</evidence>
<dbReference type="Gene3D" id="3.40.140.10">
    <property type="entry name" value="Cytidine Deaminase, domain 2"/>
    <property type="match status" value="1"/>
</dbReference>
<dbReference type="PROSITE" id="PS00903">
    <property type="entry name" value="CYT_DCMP_DEAMINASES_1"/>
    <property type="match status" value="1"/>
</dbReference>
<reference evidence="6 7" key="1">
    <citation type="submission" date="2020-12" db="EMBL/GenBank/DDBJ databases">
        <title>Whole genome sequences of gut porcine anaerobes.</title>
        <authorList>
            <person name="Kubasova T."/>
            <person name="Jahodarova E."/>
            <person name="Rychlik I."/>
        </authorList>
    </citation>
    <scope>NUCLEOTIDE SEQUENCE [LARGE SCALE GENOMIC DNA]</scope>
    <source>
        <strain evidence="6 7">An925</strain>
    </source>
</reference>
<gene>
    <name evidence="6" type="ORF">I6E12_05850</name>
</gene>
<dbReference type="GO" id="GO:0004126">
    <property type="term" value="F:cytidine deaminase activity"/>
    <property type="evidence" value="ECO:0007669"/>
    <property type="project" value="UniProtKB-EC"/>
</dbReference>
<keyword evidence="7" id="KW-1185">Reference proteome</keyword>
<protein>
    <submittedName>
        <fullName evidence="6">Cytidine deaminase</fullName>
        <ecNumber evidence="6">3.5.4.5</ecNumber>
    </submittedName>
</protein>
<sequence length="157" mass="17578">MKKITLNIDIQLAQIDELPEEDQQLVKMAIEQTEHSYSPYSHFSVGAALRLENGMTVRGCNQENAAFSVTICAERSALFAAGAAFPDQAVTTLAIAARKENHELLEEPISPCGTCRQAIIETETRFKRPVRILLYGKKHIYVFDSIKALMPLSFTEY</sequence>
<keyword evidence="4" id="KW-0862">Zinc</keyword>
<keyword evidence="3 6" id="KW-0378">Hydrolase</keyword>
<dbReference type="PROSITE" id="PS51747">
    <property type="entry name" value="CYT_DCMP_DEAMINASES_2"/>
    <property type="match status" value="1"/>
</dbReference>
<organism evidence="6 7">
    <name type="scientific">Xylanibacter brevis</name>
    <dbReference type="NCBI Taxonomy" id="83231"/>
    <lineage>
        <taxon>Bacteria</taxon>
        <taxon>Pseudomonadati</taxon>
        <taxon>Bacteroidota</taxon>
        <taxon>Bacteroidia</taxon>
        <taxon>Bacteroidales</taxon>
        <taxon>Prevotellaceae</taxon>
        <taxon>Xylanibacter</taxon>
    </lineage>
</organism>
<comment type="caution">
    <text evidence="6">The sequence shown here is derived from an EMBL/GenBank/DDBJ whole genome shotgun (WGS) entry which is preliminary data.</text>
</comment>
<evidence type="ECO:0000256" key="4">
    <source>
        <dbReference type="ARBA" id="ARBA00022833"/>
    </source>
</evidence>
<dbReference type="EC" id="3.5.4.5" evidence="6"/>
<dbReference type="SUPFAM" id="SSF53927">
    <property type="entry name" value="Cytidine deaminase-like"/>
    <property type="match status" value="1"/>
</dbReference>
<dbReference type="PANTHER" id="PTHR11644">
    <property type="entry name" value="CYTIDINE DEAMINASE"/>
    <property type="match status" value="1"/>
</dbReference>
<keyword evidence="2" id="KW-0479">Metal-binding</keyword>
<evidence type="ECO:0000313" key="7">
    <source>
        <dbReference type="Proteomes" id="UP001200470"/>
    </source>
</evidence>
<dbReference type="EMBL" id="JADYTN010000010">
    <property type="protein sequence ID" value="MCF2563631.1"/>
    <property type="molecule type" value="Genomic_DNA"/>
</dbReference>
<dbReference type="CDD" id="cd01283">
    <property type="entry name" value="cytidine_deaminase"/>
    <property type="match status" value="1"/>
</dbReference>
<dbReference type="InterPro" id="IPR050202">
    <property type="entry name" value="Cyt/Deoxycyt_deaminase"/>
</dbReference>
<proteinExistence type="inferred from homology"/>
<dbReference type="Pfam" id="PF00383">
    <property type="entry name" value="dCMP_cyt_deam_1"/>
    <property type="match status" value="1"/>
</dbReference>
<accession>A0ABS9CI82</accession>
<dbReference type="PANTHER" id="PTHR11644:SF2">
    <property type="entry name" value="CYTIDINE DEAMINASE"/>
    <property type="match status" value="1"/>
</dbReference>
<name>A0ABS9CI82_9BACT</name>
<feature type="domain" description="CMP/dCMP-type deaminase" evidence="5">
    <location>
        <begin position="20"/>
        <end position="157"/>
    </location>
</feature>
<dbReference type="NCBIfam" id="NF004064">
    <property type="entry name" value="PRK05578.1"/>
    <property type="match status" value="1"/>
</dbReference>
<dbReference type="RefSeq" id="WP_094390403.1">
    <property type="nucleotide sequence ID" value="NZ_JADYTN010000010.1"/>
</dbReference>
<comment type="similarity">
    <text evidence="1">Belongs to the cytidine and deoxycytidylate deaminase family.</text>
</comment>
<dbReference type="InterPro" id="IPR016192">
    <property type="entry name" value="APOBEC/CMP_deaminase_Zn-bd"/>
</dbReference>